<dbReference type="RefSeq" id="WP_264712554.1">
    <property type="nucleotide sequence ID" value="NZ_JAPDNT010000002.1"/>
</dbReference>
<reference evidence="2" key="2">
    <citation type="submission" date="2022-10" db="EMBL/GenBank/DDBJ databases">
        <authorList>
            <person name="Trinh H.N."/>
        </authorList>
    </citation>
    <scope>NUCLEOTIDE SEQUENCE</scope>
    <source>
        <strain evidence="2">RN2-1</strain>
    </source>
</reference>
<dbReference type="InterPro" id="IPR011050">
    <property type="entry name" value="Pectin_lyase_fold/virulence"/>
</dbReference>
<dbReference type="InterPro" id="IPR028992">
    <property type="entry name" value="Hedgehog/Intein_dom"/>
</dbReference>
<dbReference type="InterPro" id="IPR036844">
    <property type="entry name" value="Hint_dom_sf"/>
</dbReference>
<dbReference type="Proteomes" id="UP001165679">
    <property type="component" value="Unassembled WGS sequence"/>
</dbReference>
<keyword evidence="3" id="KW-1185">Reference proteome</keyword>
<organism evidence="2 3">
    <name type="scientific">Limobrevibacterium gyesilva</name>
    <dbReference type="NCBI Taxonomy" id="2991712"/>
    <lineage>
        <taxon>Bacteria</taxon>
        <taxon>Pseudomonadati</taxon>
        <taxon>Pseudomonadota</taxon>
        <taxon>Alphaproteobacteria</taxon>
        <taxon>Acetobacterales</taxon>
        <taxon>Acetobacteraceae</taxon>
        <taxon>Limobrevibacterium</taxon>
    </lineage>
</organism>
<dbReference type="SUPFAM" id="SSF51126">
    <property type="entry name" value="Pectin lyase-like"/>
    <property type="match status" value="1"/>
</dbReference>
<evidence type="ECO:0000259" key="1">
    <source>
        <dbReference type="Pfam" id="PF13403"/>
    </source>
</evidence>
<dbReference type="SUPFAM" id="SSF51294">
    <property type="entry name" value="Hedgehog/intein (Hint) domain"/>
    <property type="match status" value="1"/>
</dbReference>
<dbReference type="InterPro" id="IPR012334">
    <property type="entry name" value="Pectin_lyas_fold"/>
</dbReference>
<dbReference type="SMART" id="SM00710">
    <property type="entry name" value="PbH1"/>
    <property type="match status" value="6"/>
</dbReference>
<evidence type="ECO:0000313" key="2">
    <source>
        <dbReference type="EMBL" id="MCW3473935.1"/>
    </source>
</evidence>
<accession>A0AA41YP48</accession>
<dbReference type="AlphaFoldDB" id="A0AA41YP48"/>
<name>A0AA41YP48_9PROT</name>
<dbReference type="InterPro" id="IPR006626">
    <property type="entry name" value="PbH1"/>
</dbReference>
<comment type="caution">
    <text evidence="2">The sequence shown here is derived from an EMBL/GenBank/DDBJ whole genome shotgun (WGS) entry which is preliminary data.</text>
</comment>
<dbReference type="EMBL" id="JAPDNT010000002">
    <property type="protein sequence ID" value="MCW3473935.1"/>
    <property type="molecule type" value="Genomic_DNA"/>
</dbReference>
<evidence type="ECO:0000313" key="3">
    <source>
        <dbReference type="Proteomes" id="UP001165679"/>
    </source>
</evidence>
<sequence>MAVLIVGTTPGIASVSAAINVAVNGDTIEIPAGNYTENFPTIYADITIEGVGGMAHLTPAGQPSNGKAILVIDANVTLDHIELSGASVPDGNGAGIRFEAGSLTVTNSWIHDNQEGLLANAVAGATITIDHSEFNNNGNNDGLTHNIYVNEIGLLTITNSYIHDALGGHEIKSRADNTVIIDNRIQDGPTADTSYSIDIPDGGAVTITGNVIQKGPNSPNTSAIHFGGELNPSHANSTIDISGNTVINDRPGGVPHLLLNQSTDTQGNNFPASIIGNTVYGIGVADLASGAANISGNAFPVTSPPPLDTSHPFEVACYAAGTRIATPSCAVAVEMLQPGMRIISFFGGTVPIVWIGHRHVDCRAHPRPKDVMPVRVRAGAFGPGLPVRDLLLSPDHAVYADDVLIPICTLINGTSIVQERVDTVTYYHVELPVHDVILAEGLPAESFLDTGNRDAFENGGKVRRLHRGSAQQVWEAEACAPQLRHGPRHAALLARLRARATQHRRAAAG</sequence>
<dbReference type="Pfam" id="PF13403">
    <property type="entry name" value="Hint_2"/>
    <property type="match status" value="1"/>
</dbReference>
<proteinExistence type="predicted"/>
<protein>
    <submittedName>
        <fullName evidence="2">Hint domain-containing protein</fullName>
    </submittedName>
</protein>
<feature type="domain" description="Hedgehog/Intein (Hint)" evidence="1">
    <location>
        <begin position="317"/>
        <end position="450"/>
    </location>
</feature>
<reference evidence="2" key="1">
    <citation type="submission" date="2022-09" db="EMBL/GenBank/DDBJ databases">
        <title>Rhodovastum sp. nov. RN2-1 isolated from soil in Seongnam, South Korea.</title>
        <authorList>
            <person name="Le N.T."/>
        </authorList>
    </citation>
    <scope>NUCLEOTIDE SEQUENCE</scope>
    <source>
        <strain evidence="2">RN2-1</strain>
    </source>
</reference>
<dbReference type="Gene3D" id="2.160.20.10">
    <property type="entry name" value="Single-stranded right-handed beta-helix, Pectin lyase-like"/>
    <property type="match status" value="1"/>
</dbReference>
<gene>
    <name evidence="2" type="ORF">OL599_05030</name>
</gene>